<keyword evidence="4" id="KW-0732">Signal</keyword>
<keyword evidence="7" id="KW-0472">Membrane</keyword>
<dbReference type="dictyBase" id="DDB_G0285461">
    <property type="gene designation" value="pigK"/>
</dbReference>
<dbReference type="MEROPS" id="C13.005"/>
<dbReference type="VEuPathDB" id="AmoebaDB:DDB_G0285461"/>
<dbReference type="PIRSF" id="PIRSF500138">
    <property type="entry name" value="GPI8"/>
    <property type="match status" value="1"/>
</dbReference>
<protein>
    <submittedName>
        <fullName evidence="8">Phosphatidylinositol glycan, class K</fullName>
    </submittedName>
</protein>
<evidence type="ECO:0000256" key="7">
    <source>
        <dbReference type="SAM" id="Phobius"/>
    </source>
</evidence>
<comment type="caution">
    <text evidence="8">The sequence shown here is derived from an EMBL/GenBank/DDBJ whole genome shotgun (WGS) entry which is preliminary data.</text>
</comment>
<dbReference type="Proteomes" id="UP000002195">
    <property type="component" value="Unassembled WGS sequence"/>
</dbReference>
<dbReference type="SMR" id="Q54N74"/>
<evidence type="ECO:0000256" key="2">
    <source>
        <dbReference type="ARBA" id="ARBA00009941"/>
    </source>
</evidence>
<evidence type="ECO:0000313" key="8">
    <source>
        <dbReference type="EMBL" id="EAL64568.1"/>
    </source>
</evidence>
<dbReference type="eggNOG" id="KOG1349">
    <property type="taxonomic scope" value="Eukaryota"/>
</dbReference>
<evidence type="ECO:0000256" key="3">
    <source>
        <dbReference type="ARBA" id="ARBA00022502"/>
    </source>
</evidence>
<dbReference type="GO" id="GO:0006508">
    <property type="term" value="P:proteolysis"/>
    <property type="evidence" value="ECO:0007669"/>
    <property type="project" value="InterPro"/>
</dbReference>
<comment type="pathway">
    <text evidence="1">Glycolipid biosynthesis; glycosylphosphatidylinositol-anchor biosynthesis.</text>
</comment>
<organism evidence="8 9">
    <name type="scientific">Dictyostelium discoideum</name>
    <name type="common">Social amoeba</name>
    <dbReference type="NCBI Taxonomy" id="44689"/>
    <lineage>
        <taxon>Eukaryota</taxon>
        <taxon>Amoebozoa</taxon>
        <taxon>Evosea</taxon>
        <taxon>Eumycetozoa</taxon>
        <taxon>Dictyostelia</taxon>
        <taxon>Dictyosteliales</taxon>
        <taxon>Dictyosteliaceae</taxon>
        <taxon>Dictyostelium</taxon>
    </lineage>
</organism>
<feature type="active site" evidence="5">
    <location>
        <position position="185"/>
    </location>
</feature>
<evidence type="ECO:0000256" key="1">
    <source>
        <dbReference type="ARBA" id="ARBA00004687"/>
    </source>
</evidence>
<feature type="active site" description="Nucleophile" evidence="5">
    <location>
        <position position="227"/>
    </location>
</feature>
<dbReference type="PaxDb" id="44689-DDB0235226"/>
<feature type="region of interest" description="Disordered" evidence="6">
    <location>
        <begin position="340"/>
        <end position="373"/>
    </location>
</feature>
<dbReference type="FunCoup" id="Q54N74">
    <property type="interactions" value="490"/>
</dbReference>
<dbReference type="Gene3D" id="3.40.50.1460">
    <property type="match status" value="1"/>
</dbReference>
<dbReference type="GO" id="GO:0016255">
    <property type="term" value="P:attachment of GPI anchor to protein"/>
    <property type="evidence" value="ECO:0000318"/>
    <property type="project" value="GO_Central"/>
</dbReference>
<evidence type="ECO:0000256" key="6">
    <source>
        <dbReference type="SAM" id="MobiDB-lite"/>
    </source>
</evidence>
<dbReference type="FunFam" id="3.40.50.1460:FF:000050">
    <property type="entry name" value="Phosphatidylinositol glycan"/>
    <property type="match status" value="1"/>
</dbReference>
<reference evidence="8 9" key="1">
    <citation type="journal article" date="2005" name="Nature">
        <title>The genome of the social amoeba Dictyostelium discoideum.</title>
        <authorList>
            <consortium name="The Dictyostelium discoideum Sequencing Consortium"/>
            <person name="Eichinger L."/>
            <person name="Pachebat J.A."/>
            <person name="Glockner G."/>
            <person name="Rajandream M.A."/>
            <person name="Sucgang R."/>
            <person name="Berriman M."/>
            <person name="Song J."/>
            <person name="Olsen R."/>
            <person name="Szafranski K."/>
            <person name="Xu Q."/>
            <person name="Tunggal B."/>
            <person name="Kummerfeld S."/>
            <person name="Madera M."/>
            <person name="Konfortov B.A."/>
            <person name="Rivero F."/>
            <person name="Bankier A.T."/>
            <person name="Lehmann R."/>
            <person name="Hamlin N."/>
            <person name="Davies R."/>
            <person name="Gaudet P."/>
            <person name="Fey P."/>
            <person name="Pilcher K."/>
            <person name="Chen G."/>
            <person name="Saunders D."/>
            <person name="Sodergren E."/>
            <person name="Davis P."/>
            <person name="Kerhornou A."/>
            <person name="Nie X."/>
            <person name="Hall N."/>
            <person name="Anjard C."/>
            <person name="Hemphill L."/>
            <person name="Bason N."/>
            <person name="Farbrother P."/>
            <person name="Desany B."/>
            <person name="Just E."/>
            <person name="Morio T."/>
            <person name="Rost R."/>
            <person name="Churcher C."/>
            <person name="Cooper J."/>
            <person name="Haydock S."/>
            <person name="van Driessche N."/>
            <person name="Cronin A."/>
            <person name="Goodhead I."/>
            <person name="Muzny D."/>
            <person name="Mourier T."/>
            <person name="Pain A."/>
            <person name="Lu M."/>
            <person name="Harper D."/>
            <person name="Lindsay R."/>
            <person name="Hauser H."/>
            <person name="James K."/>
            <person name="Quiles M."/>
            <person name="Madan Babu M."/>
            <person name="Saito T."/>
            <person name="Buchrieser C."/>
            <person name="Wardroper A."/>
            <person name="Felder M."/>
            <person name="Thangavelu M."/>
            <person name="Johnson D."/>
            <person name="Knights A."/>
            <person name="Loulseged H."/>
            <person name="Mungall K."/>
            <person name="Oliver K."/>
            <person name="Price C."/>
            <person name="Quail M.A."/>
            <person name="Urushihara H."/>
            <person name="Hernandez J."/>
            <person name="Rabbinowitsch E."/>
            <person name="Steffen D."/>
            <person name="Sanders M."/>
            <person name="Ma J."/>
            <person name="Kohara Y."/>
            <person name="Sharp S."/>
            <person name="Simmonds M."/>
            <person name="Spiegler S."/>
            <person name="Tivey A."/>
            <person name="Sugano S."/>
            <person name="White B."/>
            <person name="Walker D."/>
            <person name="Woodward J."/>
            <person name="Winckler T."/>
            <person name="Tanaka Y."/>
            <person name="Shaulsky G."/>
            <person name="Schleicher M."/>
            <person name="Weinstock G."/>
            <person name="Rosenthal A."/>
            <person name="Cox E.C."/>
            <person name="Chisholm R.L."/>
            <person name="Gibbs R."/>
            <person name="Loomis W.F."/>
            <person name="Platzer M."/>
            <person name="Kay R.R."/>
            <person name="Williams J."/>
            <person name="Dear P.H."/>
            <person name="Noegel A.A."/>
            <person name="Barrell B."/>
            <person name="Kuspa A."/>
        </authorList>
    </citation>
    <scope>NUCLEOTIDE SEQUENCE [LARGE SCALE GENOMIC DNA]</scope>
    <source>
        <strain evidence="8 9">AX4</strain>
    </source>
</reference>
<dbReference type="AlphaFoldDB" id="Q54N74"/>
<dbReference type="PRINTS" id="PR00776">
    <property type="entry name" value="HEMOGLOBNASE"/>
</dbReference>
<dbReference type="RefSeq" id="XP_638069.1">
    <property type="nucleotide sequence ID" value="XM_632977.1"/>
</dbReference>
<dbReference type="PhylomeDB" id="Q54N74"/>
<feature type="compositionally biased region" description="Basic and acidic residues" evidence="6">
    <location>
        <begin position="340"/>
        <end position="352"/>
    </location>
</feature>
<keyword evidence="7" id="KW-0812">Transmembrane</keyword>
<dbReference type="GeneID" id="8625115"/>
<dbReference type="PIRSF" id="PIRSF019663">
    <property type="entry name" value="Legumain"/>
    <property type="match status" value="1"/>
</dbReference>
<dbReference type="GO" id="GO:0042765">
    <property type="term" value="C:GPI-anchor transamidase complex"/>
    <property type="evidence" value="ECO:0000318"/>
    <property type="project" value="GO_Central"/>
</dbReference>
<evidence type="ECO:0000256" key="5">
    <source>
        <dbReference type="PIRSR" id="PIRSR019663-1"/>
    </source>
</evidence>
<dbReference type="EMBL" id="AAFI02000079">
    <property type="protein sequence ID" value="EAL64568.1"/>
    <property type="molecule type" value="Genomic_DNA"/>
</dbReference>
<dbReference type="PANTHER" id="PTHR48067:SF1">
    <property type="entry name" value="GPI-ANCHOR TRANSAMIDASE"/>
    <property type="match status" value="1"/>
</dbReference>
<dbReference type="GO" id="GO:0003923">
    <property type="term" value="F:GPI-anchor transamidase activity"/>
    <property type="evidence" value="ECO:0000318"/>
    <property type="project" value="GO_Central"/>
</dbReference>
<dbReference type="InterPro" id="IPR028361">
    <property type="entry name" value="GPI_transamidase"/>
</dbReference>
<dbReference type="OMA" id="HFFRGEH"/>
<evidence type="ECO:0000313" key="9">
    <source>
        <dbReference type="Proteomes" id="UP000002195"/>
    </source>
</evidence>
<dbReference type="InterPro" id="IPR001096">
    <property type="entry name" value="Peptidase_C13"/>
</dbReference>
<gene>
    <name evidence="8" type="primary">pigK</name>
    <name evidence="8" type="ORF">DDB_G0285461</name>
</gene>
<keyword evidence="7" id="KW-1133">Transmembrane helix</keyword>
<dbReference type="STRING" id="44689.Q54N74"/>
<name>Q54N74_DICDI</name>
<feature type="transmembrane region" description="Helical" evidence="7">
    <location>
        <begin position="6"/>
        <end position="24"/>
    </location>
</feature>
<dbReference type="InParanoid" id="Q54N74"/>
<keyword evidence="9" id="KW-1185">Reference proteome</keyword>
<dbReference type="HOGENOM" id="CLU_044656_2_1_1"/>
<dbReference type="Pfam" id="PF01650">
    <property type="entry name" value="Peptidase_C13"/>
    <property type="match status" value="1"/>
</dbReference>
<proteinExistence type="inferred from homology"/>
<dbReference type="PANTHER" id="PTHR48067">
    <property type="entry name" value="GPI-ANCHOR TRANSAMIDASE"/>
    <property type="match status" value="1"/>
</dbReference>
<evidence type="ECO:0000256" key="4">
    <source>
        <dbReference type="ARBA" id="ARBA00022729"/>
    </source>
</evidence>
<keyword evidence="3" id="KW-0337">GPI-anchor biosynthesis</keyword>
<sequence>MKKTTFRFYLVFLYAILVLYIGGIEDAISNGGAMGYEQPKTNFYNGGNGKADYNVEHFFRGEHTNNWALLVCTSRFWFNYRHIANVLGFYRTVKKLGIPDSQIILMLADDMACNPRNSYAGSIFNNENHKLNLYGDNIEVDYRGYEVNVENFIRVLTGRHEPEVARSKRLLTDDKSNILIFLTGHGGDEFLKFQDNEEISSHDLADAFKQMWEKKRYHEILFMVDTCQANTLYTRFNSPNILAIGSSKFGENSYSHHSDPELGVAVIDRFTYYTLEFFESVDPHNVTLYQLFNTYSPQKLQSHSEYRTDLFNRPLDQVPVTDFFGSVMRADLTPSTIVNEKQKDEKVEKDETTVNNNNNNNNNDNVKKQTPKTKQISYRITEKPTSIQVQNNKDSELNLFNSKFITSALIFLVVFGLLSWSSDFVKSNLILNTNDLKDLKSKSKQI</sequence>
<feature type="compositionally biased region" description="Low complexity" evidence="6">
    <location>
        <begin position="353"/>
        <end position="364"/>
    </location>
</feature>
<dbReference type="KEGG" id="ddi:DDB_G0285461"/>
<dbReference type="UniPathway" id="UPA00196"/>
<comment type="similarity">
    <text evidence="2">Belongs to the peptidase C13 family.</text>
</comment>
<dbReference type="GO" id="GO:0006506">
    <property type="term" value="P:GPI anchor biosynthetic process"/>
    <property type="evidence" value="ECO:0007669"/>
    <property type="project" value="UniProtKB-UniPathway"/>
</dbReference>
<accession>Q54N74</accession>